<sequence length="88" mass="9749">MQALIAFKSKAIQNVHLSPNKHVANKQGNCQCSVPPEDLTQVSQIITSSSSSVKGLLWYIMSNSVPHRKSRKGRGDRVNMETSPCLFH</sequence>
<evidence type="ECO:0000256" key="1">
    <source>
        <dbReference type="SAM" id="MobiDB-lite"/>
    </source>
</evidence>
<evidence type="ECO:0000313" key="3">
    <source>
        <dbReference type="Proteomes" id="UP001054945"/>
    </source>
</evidence>
<evidence type="ECO:0000313" key="2">
    <source>
        <dbReference type="EMBL" id="GIY97739.1"/>
    </source>
</evidence>
<feature type="region of interest" description="Disordered" evidence="1">
    <location>
        <begin position="67"/>
        <end position="88"/>
    </location>
</feature>
<organism evidence="2 3">
    <name type="scientific">Caerostris extrusa</name>
    <name type="common">Bark spider</name>
    <name type="synonym">Caerostris bankana</name>
    <dbReference type="NCBI Taxonomy" id="172846"/>
    <lineage>
        <taxon>Eukaryota</taxon>
        <taxon>Metazoa</taxon>
        <taxon>Ecdysozoa</taxon>
        <taxon>Arthropoda</taxon>
        <taxon>Chelicerata</taxon>
        <taxon>Arachnida</taxon>
        <taxon>Araneae</taxon>
        <taxon>Araneomorphae</taxon>
        <taxon>Entelegynae</taxon>
        <taxon>Araneoidea</taxon>
        <taxon>Araneidae</taxon>
        <taxon>Caerostris</taxon>
    </lineage>
</organism>
<comment type="caution">
    <text evidence="2">The sequence shown here is derived from an EMBL/GenBank/DDBJ whole genome shotgun (WGS) entry which is preliminary data.</text>
</comment>
<name>A0AAV4XUX2_CAEEX</name>
<dbReference type="EMBL" id="BPLR01018207">
    <property type="protein sequence ID" value="GIY97739.1"/>
    <property type="molecule type" value="Genomic_DNA"/>
</dbReference>
<reference evidence="2 3" key="1">
    <citation type="submission" date="2021-06" db="EMBL/GenBank/DDBJ databases">
        <title>Caerostris extrusa draft genome.</title>
        <authorList>
            <person name="Kono N."/>
            <person name="Arakawa K."/>
        </authorList>
    </citation>
    <scope>NUCLEOTIDE SEQUENCE [LARGE SCALE GENOMIC DNA]</scope>
</reference>
<protein>
    <submittedName>
        <fullName evidence="2">Uncharacterized protein</fullName>
    </submittedName>
</protein>
<dbReference type="Proteomes" id="UP001054945">
    <property type="component" value="Unassembled WGS sequence"/>
</dbReference>
<keyword evidence="3" id="KW-1185">Reference proteome</keyword>
<gene>
    <name evidence="2" type="ORF">CEXT_151071</name>
</gene>
<accession>A0AAV4XUX2</accession>
<proteinExistence type="predicted"/>
<dbReference type="AlphaFoldDB" id="A0AAV4XUX2"/>